<evidence type="ECO:0000313" key="1">
    <source>
        <dbReference type="EMBL" id="KAG2874326.1"/>
    </source>
</evidence>
<protein>
    <submittedName>
        <fullName evidence="1">Uncharacterized protein</fullName>
    </submittedName>
</protein>
<dbReference type="Proteomes" id="UP000774804">
    <property type="component" value="Unassembled WGS sequence"/>
</dbReference>
<sequence length="33" mass="3704">MESAFAKLIYCKTQSTFDAKIETFKQTCKAACP</sequence>
<evidence type="ECO:0000313" key="2">
    <source>
        <dbReference type="EMBL" id="KAG2958690.1"/>
    </source>
</evidence>
<dbReference type="Proteomes" id="UP000697107">
    <property type="component" value="Unassembled WGS sequence"/>
</dbReference>
<name>A0A8T1ABR8_9STRA</name>
<comment type="caution">
    <text evidence="1">The sequence shown here is derived from an EMBL/GenBank/DDBJ whole genome shotgun (WGS) entry which is preliminary data.</text>
</comment>
<dbReference type="AlphaFoldDB" id="A0A8T1ABR8"/>
<gene>
    <name evidence="1" type="ORF">PC115_g24178</name>
    <name evidence="2" type="ORF">PC118_g23397</name>
</gene>
<accession>A0A8T1ABR8</accession>
<reference evidence="1" key="1">
    <citation type="submission" date="2018-10" db="EMBL/GenBank/DDBJ databases">
        <title>Effector identification in a new, highly contiguous assembly of the strawberry crown rot pathogen Phytophthora cactorum.</title>
        <authorList>
            <person name="Armitage A.D."/>
            <person name="Nellist C.F."/>
            <person name="Bates H."/>
            <person name="Vickerstaff R.J."/>
            <person name="Harrison R.J."/>
        </authorList>
    </citation>
    <scope>NUCLEOTIDE SEQUENCE</scope>
    <source>
        <strain evidence="1">4032</strain>
        <strain evidence="2">P415</strain>
    </source>
</reference>
<organism evidence="1 3">
    <name type="scientific">Phytophthora cactorum</name>
    <dbReference type="NCBI Taxonomy" id="29920"/>
    <lineage>
        <taxon>Eukaryota</taxon>
        <taxon>Sar</taxon>
        <taxon>Stramenopiles</taxon>
        <taxon>Oomycota</taxon>
        <taxon>Peronosporomycetes</taxon>
        <taxon>Peronosporales</taxon>
        <taxon>Peronosporaceae</taxon>
        <taxon>Phytophthora</taxon>
    </lineage>
</organism>
<dbReference type="EMBL" id="RCML01002184">
    <property type="protein sequence ID" value="KAG2958690.1"/>
    <property type="molecule type" value="Genomic_DNA"/>
</dbReference>
<evidence type="ECO:0000313" key="3">
    <source>
        <dbReference type="Proteomes" id="UP000774804"/>
    </source>
</evidence>
<dbReference type="EMBL" id="RCMI01002905">
    <property type="protein sequence ID" value="KAG2874326.1"/>
    <property type="molecule type" value="Genomic_DNA"/>
</dbReference>
<proteinExistence type="predicted"/>